<dbReference type="RefSeq" id="WP_074713981.1">
    <property type="nucleotide sequence ID" value="NZ_FNWV01000001.1"/>
</dbReference>
<dbReference type="InterPro" id="IPR028932">
    <property type="entry name" value="TerB-C"/>
</dbReference>
<gene>
    <name evidence="3" type="ORF">SAMN02910265_00123</name>
</gene>
<dbReference type="Proteomes" id="UP000183190">
    <property type="component" value="Unassembled WGS sequence"/>
</dbReference>
<reference evidence="3 4" key="1">
    <citation type="submission" date="2016-10" db="EMBL/GenBank/DDBJ databases">
        <authorList>
            <person name="de Groot N.N."/>
        </authorList>
    </citation>
    <scope>NUCLEOTIDE SEQUENCE [LARGE SCALE GENOMIC DNA]</scope>
    <source>
        <strain evidence="3 4">YAD2003</strain>
    </source>
</reference>
<accession>A0A1H6HTK8</accession>
<evidence type="ECO:0000259" key="2">
    <source>
        <dbReference type="Pfam" id="PF15615"/>
    </source>
</evidence>
<evidence type="ECO:0000313" key="3">
    <source>
        <dbReference type="EMBL" id="SEH37485.1"/>
    </source>
</evidence>
<feature type="domain" description="TerB N-terminal" evidence="1">
    <location>
        <begin position="66"/>
        <end position="256"/>
    </location>
</feature>
<sequence length="497" mass="58493">MADTKEILNIVLNDEKLLKSRAFRDRVYSDEPIIRPASQLIKPQTPPQIKEMKGIAFTPEAYWKTSAWLFYTQGKFMENYEDDFSYNEDFIKYYPCYRDMTTEQLRGYFSWRTDVRKGNIHKAPLPYVFIYLYELLNCIGAETPAECFDKLSCFCKEYVKIDDTIEKYTDTWLIDFIVYYDLDPSLADAIDDIKHDKAILTLIRWEEHSEAEIFDAIDKLSSYQLKKSLYYISESEDLREVLVRCFIRLSEFFRDKRKKSLCEKLFGNTVECMYHMFSSAIFYDKQTFRNCEYKLNEIHSFSCSNGKWSCRKYYGNRGRNGHLGDIVKAVDSLMRDEIDFKYKISFDGISKNTEKILRSEIEQFFEEKRRKESMKIEIDLSKLSSIRISADKIREKLIVEEETDTETEEVSVQDNVSETANDMVLDKAEYAFICALLYDGDHKKAAAESGKMVSILADSINEKLFDDFGDTVIEFSEDKPIIIDDYTEELKKMFSMP</sequence>
<dbReference type="Pfam" id="PF13208">
    <property type="entry name" value="TerB_N"/>
    <property type="match status" value="1"/>
</dbReference>
<name>A0A1H6HTK8_RUMFL</name>
<feature type="domain" description="TerB-C" evidence="2">
    <location>
        <begin position="362"/>
        <end position="491"/>
    </location>
</feature>
<evidence type="ECO:0000313" key="4">
    <source>
        <dbReference type="Proteomes" id="UP000183190"/>
    </source>
</evidence>
<proteinExistence type="predicted"/>
<dbReference type="Pfam" id="PF15615">
    <property type="entry name" value="TerB_C"/>
    <property type="match status" value="1"/>
</dbReference>
<protein>
    <submittedName>
        <fullName evidence="3">TerB-C domain-containing protein</fullName>
    </submittedName>
</protein>
<evidence type="ECO:0000259" key="1">
    <source>
        <dbReference type="Pfam" id="PF13208"/>
    </source>
</evidence>
<dbReference type="OrthoDB" id="2663344at2"/>
<dbReference type="AlphaFoldDB" id="A0A1H6HTK8"/>
<organism evidence="3 4">
    <name type="scientific">Ruminococcus flavefaciens</name>
    <dbReference type="NCBI Taxonomy" id="1265"/>
    <lineage>
        <taxon>Bacteria</taxon>
        <taxon>Bacillati</taxon>
        <taxon>Bacillota</taxon>
        <taxon>Clostridia</taxon>
        <taxon>Eubacteriales</taxon>
        <taxon>Oscillospiraceae</taxon>
        <taxon>Ruminococcus</taxon>
    </lineage>
</organism>
<dbReference type="InterPro" id="IPR025266">
    <property type="entry name" value="TerB_N"/>
</dbReference>
<dbReference type="EMBL" id="FNWV01000001">
    <property type="protein sequence ID" value="SEH37485.1"/>
    <property type="molecule type" value="Genomic_DNA"/>
</dbReference>